<comment type="caution">
    <text evidence="1">The sequence shown here is derived from an EMBL/GenBank/DDBJ whole genome shotgun (WGS) entry which is preliminary data.</text>
</comment>
<evidence type="ECO:0000313" key="1">
    <source>
        <dbReference type="EMBL" id="MCI47687.1"/>
    </source>
</evidence>
<reference evidence="1 2" key="1">
    <citation type="journal article" date="2018" name="Front. Plant Sci.">
        <title>Red Clover (Trifolium pratense) and Zigzag Clover (T. medium) - A Picture of Genomic Similarities and Differences.</title>
        <authorList>
            <person name="Dluhosova J."/>
            <person name="Istvanek J."/>
            <person name="Nedelnik J."/>
            <person name="Repkova J."/>
        </authorList>
    </citation>
    <scope>NUCLEOTIDE SEQUENCE [LARGE SCALE GENOMIC DNA]</scope>
    <source>
        <strain evidence="2">cv. 10/8</strain>
        <tissue evidence="1">Leaf</tissue>
    </source>
</reference>
<dbReference type="Proteomes" id="UP000265520">
    <property type="component" value="Unassembled WGS sequence"/>
</dbReference>
<keyword evidence="2" id="KW-1185">Reference proteome</keyword>
<feature type="non-terminal residue" evidence="1">
    <location>
        <position position="1"/>
    </location>
</feature>
<sequence>VLARCVGQLLSSRKLVWKVRVAHADMARRAAENSNQDSITVTCALRKVGGAARQHRVMRKSQHIKMEQGSIRGSRLGQFVNT</sequence>
<name>A0A392SGZ0_9FABA</name>
<protein>
    <submittedName>
        <fullName evidence="1">Uncharacterized protein</fullName>
    </submittedName>
</protein>
<organism evidence="1 2">
    <name type="scientific">Trifolium medium</name>
    <dbReference type="NCBI Taxonomy" id="97028"/>
    <lineage>
        <taxon>Eukaryota</taxon>
        <taxon>Viridiplantae</taxon>
        <taxon>Streptophyta</taxon>
        <taxon>Embryophyta</taxon>
        <taxon>Tracheophyta</taxon>
        <taxon>Spermatophyta</taxon>
        <taxon>Magnoliopsida</taxon>
        <taxon>eudicotyledons</taxon>
        <taxon>Gunneridae</taxon>
        <taxon>Pentapetalae</taxon>
        <taxon>rosids</taxon>
        <taxon>fabids</taxon>
        <taxon>Fabales</taxon>
        <taxon>Fabaceae</taxon>
        <taxon>Papilionoideae</taxon>
        <taxon>50 kb inversion clade</taxon>
        <taxon>NPAAA clade</taxon>
        <taxon>Hologalegina</taxon>
        <taxon>IRL clade</taxon>
        <taxon>Trifolieae</taxon>
        <taxon>Trifolium</taxon>
    </lineage>
</organism>
<dbReference type="AlphaFoldDB" id="A0A392SGZ0"/>
<proteinExistence type="predicted"/>
<evidence type="ECO:0000313" key="2">
    <source>
        <dbReference type="Proteomes" id="UP000265520"/>
    </source>
</evidence>
<accession>A0A392SGZ0</accession>
<dbReference type="EMBL" id="LXQA010375574">
    <property type="protein sequence ID" value="MCI47687.1"/>
    <property type="molecule type" value="Genomic_DNA"/>
</dbReference>